<proteinExistence type="inferred from homology"/>
<dbReference type="NCBIfam" id="TIGR00710">
    <property type="entry name" value="efflux_Bcr_CflA"/>
    <property type="match status" value="1"/>
</dbReference>
<dbReference type="Proteomes" id="UP000077875">
    <property type="component" value="Chromosome"/>
</dbReference>
<name>A0A172YH48_9GAMM</name>
<dbReference type="PANTHER" id="PTHR23502:SF132">
    <property type="entry name" value="POLYAMINE TRANSPORTER 2-RELATED"/>
    <property type="match status" value="1"/>
</dbReference>
<dbReference type="NCBIfam" id="NF008314">
    <property type="entry name" value="PRK11102.1"/>
    <property type="match status" value="1"/>
</dbReference>
<dbReference type="GO" id="GO:1990961">
    <property type="term" value="P:xenobiotic detoxification by transmembrane export across the plasma membrane"/>
    <property type="evidence" value="ECO:0007669"/>
    <property type="project" value="InterPro"/>
</dbReference>
<evidence type="ECO:0000256" key="2">
    <source>
        <dbReference type="ARBA" id="ARBA00006236"/>
    </source>
</evidence>
<accession>A0A172YH48</accession>
<feature type="transmembrane region" description="Helical" evidence="8">
    <location>
        <begin position="247"/>
        <end position="265"/>
    </location>
</feature>
<comment type="similarity">
    <text evidence="2 8">Belongs to the major facilitator superfamily. Bcr/CmlA family.</text>
</comment>
<feature type="transmembrane region" description="Helical" evidence="8">
    <location>
        <begin position="80"/>
        <end position="98"/>
    </location>
</feature>
<evidence type="ECO:0000256" key="4">
    <source>
        <dbReference type="ARBA" id="ARBA00022475"/>
    </source>
</evidence>
<keyword evidence="7 8" id="KW-0472">Membrane</keyword>
<feature type="transmembrane region" description="Helical" evidence="8">
    <location>
        <begin position="47"/>
        <end position="68"/>
    </location>
</feature>
<evidence type="ECO:0000256" key="8">
    <source>
        <dbReference type="RuleBase" id="RU365088"/>
    </source>
</evidence>
<dbReference type="STRING" id="376489.A5892_14890"/>
<evidence type="ECO:0000256" key="6">
    <source>
        <dbReference type="ARBA" id="ARBA00022989"/>
    </source>
</evidence>
<feature type="transmembrane region" description="Helical" evidence="8">
    <location>
        <begin position="169"/>
        <end position="188"/>
    </location>
</feature>
<keyword evidence="5 8" id="KW-0812">Transmembrane</keyword>
<evidence type="ECO:0000313" key="10">
    <source>
        <dbReference type="EMBL" id="ANF58599.1"/>
    </source>
</evidence>
<gene>
    <name evidence="10" type="ORF">A5892_14890</name>
</gene>
<comment type="subcellular location">
    <subcellularLocation>
        <location evidence="8">Cell inner membrane</location>
        <topology evidence="8">Multi-pass membrane protein</topology>
    </subcellularLocation>
    <subcellularLocation>
        <location evidence="1">Cell membrane</location>
        <topology evidence="1">Multi-pass membrane protein</topology>
    </subcellularLocation>
</comment>
<organism evidence="10 11">
    <name type="scientific">Halotalea alkalilenta</name>
    <dbReference type="NCBI Taxonomy" id="376489"/>
    <lineage>
        <taxon>Bacteria</taxon>
        <taxon>Pseudomonadati</taxon>
        <taxon>Pseudomonadota</taxon>
        <taxon>Gammaproteobacteria</taxon>
        <taxon>Oceanospirillales</taxon>
        <taxon>Halomonadaceae</taxon>
        <taxon>Halotalea</taxon>
    </lineage>
</organism>
<feature type="transmembrane region" description="Helical" evidence="8">
    <location>
        <begin position="217"/>
        <end position="235"/>
    </location>
</feature>
<evidence type="ECO:0000259" key="9">
    <source>
        <dbReference type="PROSITE" id="PS50850"/>
    </source>
</evidence>
<evidence type="ECO:0000256" key="1">
    <source>
        <dbReference type="ARBA" id="ARBA00004651"/>
    </source>
</evidence>
<evidence type="ECO:0000256" key="3">
    <source>
        <dbReference type="ARBA" id="ARBA00022448"/>
    </source>
</evidence>
<dbReference type="InterPro" id="IPR020846">
    <property type="entry name" value="MFS_dom"/>
</dbReference>
<dbReference type="InterPro" id="IPR036259">
    <property type="entry name" value="MFS_trans_sf"/>
</dbReference>
<keyword evidence="11" id="KW-1185">Reference proteome</keyword>
<protein>
    <recommendedName>
        <fullName evidence="8">Bcr/CflA family efflux transporter</fullName>
    </recommendedName>
</protein>
<feature type="transmembrane region" description="Helical" evidence="8">
    <location>
        <begin position="343"/>
        <end position="367"/>
    </location>
</feature>
<feature type="transmembrane region" description="Helical" evidence="8">
    <location>
        <begin position="312"/>
        <end position="331"/>
    </location>
</feature>
<keyword evidence="6 8" id="KW-1133">Transmembrane helix</keyword>
<feature type="domain" description="Major facilitator superfamily (MFS) profile" evidence="9">
    <location>
        <begin position="14"/>
        <end position="397"/>
    </location>
</feature>
<dbReference type="Gene3D" id="1.20.1720.10">
    <property type="entry name" value="Multidrug resistance protein D"/>
    <property type="match status" value="1"/>
</dbReference>
<feature type="transmembrane region" description="Helical" evidence="8">
    <location>
        <begin position="138"/>
        <end position="163"/>
    </location>
</feature>
<feature type="transmembrane region" description="Helical" evidence="8">
    <location>
        <begin position="373"/>
        <end position="393"/>
    </location>
</feature>
<sequence length="411" mass="43766">MQERPLKPISARRLALLVAANTALAPFAIDAYLPAMPMLAEHVGASVHHTSISISIFLFGFAFGQLLFGPLSDRLGRRPVLIGGVLTFIVSSLALTMIDSLHALWFWRFIQALGGGACVVNSPAIVRDCFSGREAAKVLSTMVMILLLAPLLAPALGSVMLYIGGWQLIFAFLAVYGLGVLGSVLWLLPETSVRPERPASARQVLGHYRQIVTHRAAMGYIFAVALSFAGMFAFITSSPYVYLDYYGVSPAAYPLLFGINILVMAGSNRVNIRLLSRHSPRRLLKIGLGIQLCAGIALAVTVALGLDSVPVIAVLVMCFVGMSGLINPNAVSSMLDYFPQMSATANAVLGCVQFTAGALSGGLISAIGISGVWPMVLMMLLSTLGANLLLRWLSERRMLARAALGASSKDS</sequence>
<dbReference type="CDD" id="cd17320">
    <property type="entry name" value="MFS_MdfA_MDR_like"/>
    <property type="match status" value="1"/>
</dbReference>
<dbReference type="EMBL" id="CP015243">
    <property type="protein sequence ID" value="ANF58599.1"/>
    <property type="molecule type" value="Genomic_DNA"/>
</dbReference>
<comment type="caution">
    <text evidence="8">Lacks conserved residue(s) required for the propagation of feature annotation.</text>
</comment>
<dbReference type="InterPro" id="IPR004812">
    <property type="entry name" value="Efflux_drug-R_Bcr/CmlA"/>
</dbReference>
<dbReference type="SUPFAM" id="SSF103473">
    <property type="entry name" value="MFS general substrate transporter"/>
    <property type="match status" value="1"/>
</dbReference>
<feature type="transmembrane region" description="Helical" evidence="8">
    <location>
        <begin position="104"/>
        <end position="126"/>
    </location>
</feature>
<dbReference type="Pfam" id="PF07690">
    <property type="entry name" value="MFS_1"/>
    <property type="match status" value="1"/>
</dbReference>
<dbReference type="PANTHER" id="PTHR23502">
    <property type="entry name" value="MAJOR FACILITATOR SUPERFAMILY"/>
    <property type="match status" value="1"/>
</dbReference>
<dbReference type="GO" id="GO:0005886">
    <property type="term" value="C:plasma membrane"/>
    <property type="evidence" value="ECO:0007669"/>
    <property type="project" value="UniProtKB-SubCell"/>
</dbReference>
<dbReference type="KEGG" id="haa:A5892_14890"/>
<keyword evidence="3 8" id="KW-0813">Transport</keyword>
<keyword evidence="8" id="KW-0997">Cell inner membrane</keyword>
<dbReference type="GO" id="GO:0042910">
    <property type="term" value="F:xenobiotic transmembrane transporter activity"/>
    <property type="evidence" value="ECO:0007669"/>
    <property type="project" value="InterPro"/>
</dbReference>
<dbReference type="PROSITE" id="PS50850">
    <property type="entry name" value="MFS"/>
    <property type="match status" value="1"/>
</dbReference>
<feature type="transmembrane region" description="Helical" evidence="8">
    <location>
        <begin position="286"/>
        <end position="306"/>
    </location>
</feature>
<evidence type="ECO:0000313" key="11">
    <source>
        <dbReference type="Proteomes" id="UP000077875"/>
    </source>
</evidence>
<evidence type="ECO:0000256" key="5">
    <source>
        <dbReference type="ARBA" id="ARBA00022692"/>
    </source>
</evidence>
<evidence type="ECO:0000256" key="7">
    <source>
        <dbReference type="ARBA" id="ARBA00023136"/>
    </source>
</evidence>
<dbReference type="AlphaFoldDB" id="A0A172YH48"/>
<keyword evidence="4" id="KW-1003">Cell membrane</keyword>
<dbReference type="InterPro" id="IPR011701">
    <property type="entry name" value="MFS"/>
</dbReference>
<reference evidence="10 11" key="1">
    <citation type="submission" date="2016-04" db="EMBL/GenBank/DDBJ databases">
        <title>Complete Genome Sequence of Halotalea alkalilenta IHB B 13600.</title>
        <authorList>
            <person name="Swarnkar M.K."/>
            <person name="Sharma A."/>
            <person name="Kaushal K."/>
            <person name="Soni R."/>
            <person name="Rana S."/>
            <person name="Singh A.K."/>
            <person name="Gulati A."/>
        </authorList>
    </citation>
    <scope>NUCLEOTIDE SEQUENCE [LARGE SCALE GENOMIC DNA]</scope>
    <source>
        <strain evidence="10 11">IHB B 13600</strain>
    </source>
</reference>